<keyword evidence="2" id="KW-1003">Cell membrane</keyword>
<evidence type="ECO:0000256" key="3">
    <source>
        <dbReference type="ARBA" id="ARBA00022692"/>
    </source>
</evidence>
<dbReference type="AlphaFoldDB" id="A0A9N9X3F6"/>
<comment type="subcellular location">
    <subcellularLocation>
        <location evidence="1">Cell membrane</location>
        <topology evidence="1">Multi-pass membrane protein</topology>
    </subcellularLocation>
</comment>
<evidence type="ECO:0000313" key="6">
    <source>
        <dbReference type="EMBL" id="CAG9820575.1"/>
    </source>
</evidence>
<organism evidence="6 7">
    <name type="scientific">Phaedon cochleariae</name>
    <name type="common">Mustard beetle</name>
    <dbReference type="NCBI Taxonomy" id="80249"/>
    <lineage>
        <taxon>Eukaryota</taxon>
        <taxon>Metazoa</taxon>
        <taxon>Ecdysozoa</taxon>
        <taxon>Arthropoda</taxon>
        <taxon>Hexapoda</taxon>
        <taxon>Insecta</taxon>
        <taxon>Pterygota</taxon>
        <taxon>Neoptera</taxon>
        <taxon>Endopterygota</taxon>
        <taxon>Coleoptera</taxon>
        <taxon>Polyphaga</taxon>
        <taxon>Cucujiformia</taxon>
        <taxon>Chrysomeloidea</taxon>
        <taxon>Chrysomelidae</taxon>
        <taxon>Chrysomelinae</taxon>
        <taxon>Chrysomelini</taxon>
        <taxon>Phaedon</taxon>
    </lineage>
</organism>
<dbReference type="Proteomes" id="UP001153737">
    <property type="component" value="Chromosome 4"/>
</dbReference>
<reference evidence="6" key="1">
    <citation type="submission" date="2022-01" db="EMBL/GenBank/DDBJ databases">
        <authorList>
            <person name="King R."/>
        </authorList>
    </citation>
    <scope>NUCLEOTIDE SEQUENCE</scope>
</reference>
<sequence>MCCDSVEESGKEVISNVYILHETVDNPIVKNELLLLAECEERWRPIFSAAGFFEVNQSCIASIFSALITHVVIIIQFNMVLQDDDMSTGNNITITTTKE</sequence>
<evidence type="ECO:0000313" key="7">
    <source>
        <dbReference type="Proteomes" id="UP001153737"/>
    </source>
</evidence>
<evidence type="ECO:0000256" key="4">
    <source>
        <dbReference type="ARBA" id="ARBA00022989"/>
    </source>
</evidence>
<reference evidence="6" key="2">
    <citation type="submission" date="2022-10" db="EMBL/GenBank/DDBJ databases">
        <authorList>
            <consortium name="ENA_rothamsted_submissions"/>
            <consortium name="culmorum"/>
            <person name="King R."/>
        </authorList>
    </citation>
    <scope>NUCLEOTIDE SEQUENCE</scope>
</reference>
<dbReference type="GO" id="GO:0005886">
    <property type="term" value="C:plasma membrane"/>
    <property type="evidence" value="ECO:0007669"/>
    <property type="project" value="UniProtKB-SubCell"/>
</dbReference>
<evidence type="ECO:0000256" key="5">
    <source>
        <dbReference type="ARBA" id="ARBA00023136"/>
    </source>
</evidence>
<keyword evidence="5" id="KW-0472">Membrane</keyword>
<evidence type="ECO:0000256" key="1">
    <source>
        <dbReference type="ARBA" id="ARBA00004651"/>
    </source>
</evidence>
<gene>
    <name evidence="6" type="ORF">PHAECO_LOCUS8161</name>
</gene>
<dbReference type="OrthoDB" id="5795306at2759"/>
<evidence type="ECO:0000256" key="2">
    <source>
        <dbReference type="ARBA" id="ARBA00022475"/>
    </source>
</evidence>
<dbReference type="Pfam" id="PF08395">
    <property type="entry name" value="7tm_7"/>
    <property type="match status" value="1"/>
</dbReference>
<keyword evidence="3" id="KW-0812">Transmembrane</keyword>
<proteinExistence type="predicted"/>
<keyword evidence="4" id="KW-1133">Transmembrane helix</keyword>
<accession>A0A9N9X3F6</accession>
<keyword evidence="7" id="KW-1185">Reference proteome</keyword>
<dbReference type="InterPro" id="IPR013604">
    <property type="entry name" value="7TM_chemorcpt"/>
</dbReference>
<name>A0A9N9X3F6_PHACE</name>
<dbReference type="GO" id="GO:0050909">
    <property type="term" value="P:sensory perception of taste"/>
    <property type="evidence" value="ECO:0007669"/>
    <property type="project" value="InterPro"/>
</dbReference>
<dbReference type="EMBL" id="OU896710">
    <property type="protein sequence ID" value="CAG9820575.1"/>
    <property type="molecule type" value="Genomic_DNA"/>
</dbReference>
<protein>
    <submittedName>
        <fullName evidence="6">Uncharacterized protein</fullName>
    </submittedName>
</protein>